<evidence type="ECO:0008006" key="2">
    <source>
        <dbReference type="Google" id="ProtNLM"/>
    </source>
</evidence>
<accession>A0A3G5AFT8</accession>
<gene>
    <name evidence="1" type="ORF">Solivirus2_69</name>
</gene>
<reference evidence="1" key="1">
    <citation type="submission" date="2018-10" db="EMBL/GenBank/DDBJ databases">
        <title>Hidden diversity of soil giant viruses.</title>
        <authorList>
            <person name="Schulz F."/>
            <person name="Alteio L."/>
            <person name="Goudeau D."/>
            <person name="Ryan E.M."/>
            <person name="Malmstrom R.R."/>
            <person name="Blanchard J."/>
            <person name="Woyke T."/>
        </authorList>
    </citation>
    <scope>NUCLEOTIDE SEQUENCE</scope>
    <source>
        <strain evidence="1">SOV1</strain>
    </source>
</reference>
<proteinExistence type="predicted"/>
<dbReference type="EMBL" id="MK072490">
    <property type="protein sequence ID" value="AYV85998.1"/>
    <property type="molecule type" value="Genomic_DNA"/>
</dbReference>
<name>A0A3G5AFT8_9VIRU</name>
<organism evidence="1">
    <name type="scientific">Solivirus sp</name>
    <dbReference type="NCBI Taxonomy" id="2487772"/>
    <lineage>
        <taxon>Viruses</taxon>
        <taxon>Pithoviruses</taxon>
    </lineage>
</organism>
<protein>
    <recommendedName>
        <fullName evidence="2">Ankyrin repeat protein</fullName>
    </recommendedName>
</protein>
<sequence>MNFEELPLLLKRQIFIYTDQMTLETCEKMNSFSELFSYPNLERIYEERVHLFFSQFIIDFRTEETKWREFYDRMRELIYLIYCNEVENISPYLATIGALLELQIIDQFKNGLAIHPTIETACYAAENGHIHILEWLYSSEPSSAGGGGIKFDSRVADSAIKSQRMALIYWLAERGIQPTPKGLMEAIKLENISLLNYFAIRGRLPPDEAADWTALNDKLTMFCWCLNHLLYPTRDTIDQLGPIYLDLLKEHGIY</sequence>
<evidence type="ECO:0000313" key="1">
    <source>
        <dbReference type="EMBL" id="AYV85998.1"/>
    </source>
</evidence>